<accession>A0A7D9DD43</accession>
<evidence type="ECO:0000313" key="4">
    <source>
        <dbReference type="Proteomes" id="UP001152795"/>
    </source>
</evidence>
<keyword evidence="1" id="KW-0175">Coiled coil</keyword>
<protein>
    <submittedName>
        <fullName evidence="3">Uncharacterized protein</fullName>
    </submittedName>
</protein>
<comment type="caution">
    <text evidence="3">The sequence shown here is derived from an EMBL/GenBank/DDBJ whole genome shotgun (WGS) entry which is preliminary data.</text>
</comment>
<dbReference type="Proteomes" id="UP001152795">
    <property type="component" value="Unassembled WGS sequence"/>
</dbReference>
<proteinExistence type="predicted"/>
<reference evidence="3" key="1">
    <citation type="submission" date="2020-04" db="EMBL/GenBank/DDBJ databases">
        <authorList>
            <person name="Alioto T."/>
            <person name="Alioto T."/>
            <person name="Gomez Garrido J."/>
        </authorList>
    </citation>
    <scope>NUCLEOTIDE SEQUENCE</scope>
    <source>
        <strain evidence="3">A484AB</strain>
    </source>
</reference>
<feature type="region of interest" description="Disordered" evidence="2">
    <location>
        <begin position="208"/>
        <end position="280"/>
    </location>
</feature>
<keyword evidence="4" id="KW-1185">Reference proteome</keyword>
<evidence type="ECO:0000313" key="3">
    <source>
        <dbReference type="EMBL" id="CAB3981628.1"/>
    </source>
</evidence>
<feature type="compositionally biased region" description="Polar residues" evidence="2">
    <location>
        <begin position="159"/>
        <end position="168"/>
    </location>
</feature>
<organism evidence="3 4">
    <name type="scientific">Paramuricea clavata</name>
    <name type="common">Red gorgonian</name>
    <name type="synonym">Violescent sea-whip</name>
    <dbReference type="NCBI Taxonomy" id="317549"/>
    <lineage>
        <taxon>Eukaryota</taxon>
        <taxon>Metazoa</taxon>
        <taxon>Cnidaria</taxon>
        <taxon>Anthozoa</taxon>
        <taxon>Octocorallia</taxon>
        <taxon>Malacalcyonacea</taxon>
        <taxon>Plexauridae</taxon>
        <taxon>Paramuricea</taxon>
    </lineage>
</organism>
<evidence type="ECO:0000256" key="1">
    <source>
        <dbReference type="SAM" id="Coils"/>
    </source>
</evidence>
<feature type="region of interest" description="Disordered" evidence="2">
    <location>
        <begin position="144"/>
        <end position="173"/>
    </location>
</feature>
<feature type="coiled-coil region" evidence="1">
    <location>
        <begin position="9"/>
        <end position="69"/>
    </location>
</feature>
<gene>
    <name evidence="3" type="ORF">PACLA_8A014928</name>
</gene>
<sequence length="280" mass="31505">MSEERINRLQQITMTEKELEKSMKIKEQRRSKAEMIKNFSLCDTLSTEIRGLIKEKHVLENERKVLQRKESQPKWFLKRKSALQTEGEKRNEQILLKRKPVSMTLESMWSRKKEVCSTIFDGQQASLMANDVVCLSSVVPRATPNQAEDDGDIEVLSPPVTSVTPNQAENDRDVEVLSAPVTSVTPNQAEDDRDVKVLSPLVTRVTPNKAEDDREIEVLSPPVTSVTPNQAHEDDRDIEVLSPPVTSVTPNEAEDDGDIEVLSTPVASVTPNKAEDDKRH</sequence>
<dbReference type="EMBL" id="CACRXK020000411">
    <property type="protein sequence ID" value="CAB3981628.1"/>
    <property type="molecule type" value="Genomic_DNA"/>
</dbReference>
<dbReference type="AlphaFoldDB" id="A0A7D9DD43"/>
<evidence type="ECO:0000256" key="2">
    <source>
        <dbReference type="SAM" id="MobiDB-lite"/>
    </source>
</evidence>
<name>A0A7D9DD43_PARCT</name>